<dbReference type="Proteomes" id="UP000541444">
    <property type="component" value="Unassembled WGS sequence"/>
</dbReference>
<evidence type="ECO:0000259" key="1">
    <source>
        <dbReference type="PROSITE" id="PS50076"/>
    </source>
</evidence>
<name>A0A7J7KXM8_9MAGN</name>
<evidence type="ECO:0000313" key="3">
    <source>
        <dbReference type="Proteomes" id="UP000541444"/>
    </source>
</evidence>
<gene>
    <name evidence="2" type="ORF">GIB67_040417</name>
</gene>
<dbReference type="InterPro" id="IPR036869">
    <property type="entry name" value="J_dom_sf"/>
</dbReference>
<keyword evidence="3" id="KW-1185">Reference proteome</keyword>
<evidence type="ECO:0000313" key="2">
    <source>
        <dbReference type="EMBL" id="KAF6135106.1"/>
    </source>
</evidence>
<dbReference type="Pfam" id="PF00226">
    <property type="entry name" value="DnaJ"/>
    <property type="match status" value="1"/>
</dbReference>
<dbReference type="AlphaFoldDB" id="A0A7J7KXM8"/>
<organism evidence="2 3">
    <name type="scientific">Kingdonia uniflora</name>
    <dbReference type="NCBI Taxonomy" id="39325"/>
    <lineage>
        <taxon>Eukaryota</taxon>
        <taxon>Viridiplantae</taxon>
        <taxon>Streptophyta</taxon>
        <taxon>Embryophyta</taxon>
        <taxon>Tracheophyta</taxon>
        <taxon>Spermatophyta</taxon>
        <taxon>Magnoliopsida</taxon>
        <taxon>Ranunculales</taxon>
        <taxon>Circaeasteraceae</taxon>
        <taxon>Kingdonia</taxon>
    </lineage>
</organism>
<dbReference type="SUPFAM" id="SSF46565">
    <property type="entry name" value="Chaperone J-domain"/>
    <property type="match status" value="1"/>
</dbReference>
<comment type="caution">
    <text evidence="2">The sequence shown here is derived from an EMBL/GenBank/DDBJ whole genome shotgun (WGS) entry which is preliminary data.</text>
</comment>
<dbReference type="InterPro" id="IPR001623">
    <property type="entry name" value="DnaJ_domain"/>
</dbReference>
<dbReference type="SMART" id="SM00271">
    <property type="entry name" value="DnaJ"/>
    <property type="match status" value="1"/>
</dbReference>
<dbReference type="PANTHER" id="PTHR45295:SF3">
    <property type="entry name" value="CHAPERONE DNAJ-DOMAIN SUPERFAMILY PROTEIN"/>
    <property type="match status" value="1"/>
</dbReference>
<reference evidence="2 3" key="1">
    <citation type="journal article" date="2020" name="IScience">
        <title>Genome Sequencing of the Endangered Kingdonia uniflora (Circaeasteraceae, Ranunculales) Reveals Potential Mechanisms of Evolutionary Specialization.</title>
        <authorList>
            <person name="Sun Y."/>
            <person name="Deng T."/>
            <person name="Zhang A."/>
            <person name="Moore M.J."/>
            <person name="Landis J.B."/>
            <person name="Lin N."/>
            <person name="Zhang H."/>
            <person name="Zhang X."/>
            <person name="Huang J."/>
            <person name="Zhang X."/>
            <person name="Sun H."/>
            <person name="Wang H."/>
        </authorList>
    </citation>
    <scope>NUCLEOTIDE SEQUENCE [LARGE SCALE GENOMIC DNA]</scope>
    <source>
        <strain evidence="2">TB1705</strain>
        <tissue evidence="2">Leaf</tissue>
    </source>
</reference>
<protein>
    <recommendedName>
        <fullName evidence="1">J domain-containing protein</fullName>
    </recommendedName>
</protein>
<dbReference type="OrthoDB" id="10250354at2759"/>
<dbReference type="PANTHER" id="PTHR45295">
    <property type="entry name" value="CHAPERONE PROTEIN DNAJ C76, CHLOROPLASTIC"/>
    <property type="match status" value="1"/>
</dbReference>
<dbReference type="CDD" id="cd06257">
    <property type="entry name" value="DnaJ"/>
    <property type="match status" value="1"/>
</dbReference>
<proteinExistence type="predicted"/>
<feature type="domain" description="J" evidence="1">
    <location>
        <begin position="58"/>
        <end position="129"/>
    </location>
</feature>
<dbReference type="Gene3D" id="3.30.70.20">
    <property type="match status" value="1"/>
</dbReference>
<dbReference type="EMBL" id="JACGCM010002813">
    <property type="protein sequence ID" value="KAF6135106.1"/>
    <property type="molecule type" value="Genomic_DNA"/>
</dbReference>
<dbReference type="Gene3D" id="1.10.287.110">
    <property type="entry name" value="DnaJ domain"/>
    <property type="match status" value="1"/>
</dbReference>
<accession>A0A7J7KXM8</accession>
<sequence>MLRSLFYCRASASGISLYSNSRNSSYFQSVRSFSRCPCMVSCKKSEGGDHEKLMTRSSASNVLGVKLNCSLVELKSAFRSKVKQFHPDIYHMDVGDSDQMIRRVLQAYEILSTNSSPESSEREPLDPFDDPECEAFDLFVNETLCAGKGCFDSCVAAAPYAFFFASPTDTARATSQVLTCKYAACVGYGNGYEVHIAVGQCPRNCIHYVTPCQRVILEELLDGILSAPYNGLVEADYMYSLIIKAEFENNRYQKPKKQPESPTQNVDWF</sequence>
<dbReference type="PROSITE" id="PS50076">
    <property type="entry name" value="DNAJ_2"/>
    <property type="match status" value="1"/>
</dbReference>
<dbReference type="PRINTS" id="PR00625">
    <property type="entry name" value="JDOMAIN"/>
</dbReference>